<organism evidence="2 3">
    <name type="scientific">Takifugu flavidus</name>
    <name type="common">sansaifugu</name>
    <dbReference type="NCBI Taxonomy" id="433684"/>
    <lineage>
        <taxon>Eukaryota</taxon>
        <taxon>Metazoa</taxon>
        <taxon>Chordata</taxon>
        <taxon>Craniata</taxon>
        <taxon>Vertebrata</taxon>
        <taxon>Euteleostomi</taxon>
        <taxon>Actinopterygii</taxon>
        <taxon>Neopterygii</taxon>
        <taxon>Teleostei</taxon>
        <taxon>Neoteleostei</taxon>
        <taxon>Acanthomorphata</taxon>
        <taxon>Eupercaria</taxon>
        <taxon>Tetraodontiformes</taxon>
        <taxon>Tetradontoidea</taxon>
        <taxon>Tetraodontidae</taxon>
        <taxon>Takifugu</taxon>
    </lineage>
</organism>
<proteinExistence type="predicted"/>
<sequence>MNSKPDGGGGRRNEKEVFLSAHRCPEVDLLPHHESEPGIVPPGSVSANVKQAQVTSTGQSESNYLDVSSTPHCDEDEDGTISDWSEEDLSLHFSPSVIISSDDEECTFECVDITMETLVNSQEGEGPKMVPKRQIQLKKKEEENFVKEKKLQVRSDPAEGKDGSSELSAYNTPSPSTHQRPDLLLRQHSMPASTTSGDADSYRVYRGLIAGANQGNICFLPFM</sequence>
<feature type="compositionally biased region" description="Polar residues" evidence="1">
    <location>
        <begin position="165"/>
        <end position="178"/>
    </location>
</feature>
<accession>A0A5C6P811</accession>
<feature type="compositionally biased region" description="Polar residues" evidence="1">
    <location>
        <begin position="55"/>
        <end position="71"/>
    </location>
</feature>
<dbReference type="EMBL" id="RHFK02000006">
    <property type="protein sequence ID" value="TWW75316.1"/>
    <property type="molecule type" value="Genomic_DNA"/>
</dbReference>
<keyword evidence="3" id="KW-1185">Reference proteome</keyword>
<feature type="region of interest" description="Disordered" evidence="1">
    <location>
        <begin position="55"/>
        <end position="81"/>
    </location>
</feature>
<dbReference type="Proteomes" id="UP000324091">
    <property type="component" value="Chromosome 14"/>
</dbReference>
<feature type="region of interest" description="Disordered" evidence="1">
    <location>
        <begin position="146"/>
        <end position="198"/>
    </location>
</feature>
<reference evidence="2 3" key="1">
    <citation type="submission" date="2019-04" db="EMBL/GenBank/DDBJ databases">
        <title>Chromosome genome assembly for Takifugu flavidus.</title>
        <authorList>
            <person name="Xiao S."/>
        </authorList>
    </citation>
    <scope>NUCLEOTIDE SEQUENCE [LARGE SCALE GENOMIC DNA]</scope>
    <source>
        <strain evidence="2">HTHZ2018</strain>
        <tissue evidence="2">Muscle</tissue>
    </source>
</reference>
<feature type="compositionally biased region" description="Basic and acidic residues" evidence="1">
    <location>
        <begin position="146"/>
        <end position="164"/>
    </location>
</feature>
<dbReference type="AlphaFoldDB" id="A0A5C6P811"/>
<evidence type="ECO:0000313" key="2">
    <source>
        <dbReference type="EMBL" id="TWW75316.1"/>
    </source>
</evidence>
<gene>
    <name evidence="2" type="ORF">D4764_14G0013190</name>
</gene>
<evidence type="ECO:0000313" key="3">
    <source>
        <dbReference type="Proteomes" id="UP000324091"/>
    </source>
</evidence>
<comment type="caution">
    <text evidence="2">The sequence shown here is derived from an EMBL/GenBank/DDBJ whole genome shotgun (WGS) entry which is preliminary data.</text>
</comment>
<evidence type="ECO:0000256" key="1">
    <source>
        <dbReference type="SAM" id="MobiDB-lite"/>
    </source>
</evidence>
<name>A0A5C6P811_9TELE</name>
<protein>
    <submittedName>
        <fullName evidence="2">Uncharacterized protein</fullName>
    </submittedName>
</protein>